<comment type="caution">
    <text evidence="6">The sequence shown here is derived from an EMBL/GenBank/DDBJ whole genome shotgun (WGS) entry which is preliminary data.</text>
</comment>
<evidence type="ECO:0000313" key="7">
    <source>
        <dbReference type="Proteomes" id="UP001589576"/>
    </source>
</evidence>
<dbReference type="InterPro" id="IPR003961">
    <property type="entry name" value="FN3_dom"/>
</dbReference>
<dbReference type="InterPro" id="IPR026444">
    <property type="entry name" value="Secre_tail"/>
</dbReference>
<feature type="domain" description="LTD" evidence="5">
    <location>
        <begin position="18"/>
        <end position="159"/>
    </location>
</feature>
<dbReference type="InterPro" id="IPR001322">
    <property type="entry name" value="Lamin_tail_dom"/>
</dbReference>
<dbReference type="NCBIfam" id="TIGR04183">
    <property type="entry name" value="Por_Secre_tail"/>
    <property type="match status" value="1"/>
</dbReference>
<proteinExistence type="predicted"/>
<dbReference type="EMBL" id="JBHMFB010000012">
    <property type="protein sequence ID" value="MFB9088870.1"/>
    <property type="molecule type" value="Genomic_DNA"/>
</dbReference>
<evidence type="ECO:0000313" key="6">
    <source>
        <dbReference type="EMBL" id="MFB9088870.1"/>
    </source>
</evidence>
<dbReference type="Proteomes" id="UP001589576">
    <property type="component" value="Unassembled WGS sequence"/>
</dbReference>
<evidence type="ECO:0000256" key="1">
    <source>
        <dbReference type="ARBA" id="ARBA00022729"/>
    </source>
</evidence>
<dbReference type="Gene3D" id="2.60.40.10">
    <property type="entry name" value="Immunoglobulins"/>
    <property type="match status" value="3"/>
</dbReference>
<dbReference type="Pfam" id="PF18962">
    <property type="entry name" value="Por_Secre_tail"/>
    <property type="match status" value="1"/>
</dbReference>
<dbReference type="NCBIfam" id="NF038032">
    <property type="entry name" value="CehA_McbA_metalo"/>
    <property type="match status" value="1"/>
</dbReference>
<dbReference type="SUPFAM" id="SSF49265">
    <property type="entry name" value="Fibronectin type III"/>
    <property type="match status" value="2"/>
</dbReference>
<dbReference type="PROSITE" id="PS50853">
    <property type="entry name" value="FN3"/>
    <property type="match status" value="2"/>
</dbReference>
<dbReference type="PANTHER" id="PTHR46708:SF2">
    <property type="entry name" value="FIBRONECTIN TYPE-III DOMAIN-CONTAINING PROTEIN"/>
    <property type="match status" value="1"/>
</dbReference>
<keyword evidence="1 3" id="KW-0732">Signal</keyword>
<reference evidence="6 7" key="1">
    <citation type="submission" date="2024-09" db="EMBL/GenBank/DDBJ databases">
        <authorList>
            <person name="Sun Q."/>
            <person name="Mori K."/>
        </authorList>
    </citation>
    <scope>NUCLEOTIDE SEQUENCE [LARGE SCALE GENOMIC DNA]</scope>
    <source>
        <strain evidence="6 7">CECT 8460</strain>
    </source>
</reference>
<protein>
    <submittedName>
        <fullName evidence="6">CehA/McbA family metallohydrolase</fullName>
    </submittedName>
</protein>
<dbReference type="InterPro" id="IPR016195">
    <property type="entry name" value="Pol/histidinol_Pase-like"/>
</dbReference>
<evidence type="ECO:0000259" key="4">
    <source>
        <dbReference type="PROSITE" id="PS50853"/>
    </source>
</evidence>
<dbReference type="CDD" id="cd00063">
    <property type="entry name" value="FN3"/>
    <property type="match status" value="2"/>
</dbReference>
<dbReference type="InterPro" id="IPR013783">
    <property type="entry name" value="Ig-like_fold"/>
</dbReference>
<evidence type="ECO:0000256" key="2">
    <source>
        <dbReference type="ARBA" id="ARBA00022737"/>
    </source>
</evidence>
<dbReference type="PANTHER" id="PTHR46708">
    <property type="entry name" value="TENASCIN"/>
    <property type="match status" value="1"/>
</dbReference>
<dbReference type="SMART" id="SM00060">
    <property type="entry name" value="FN3"/>
    <property type="match status" value="3"/>
</dbReference>
<feature type="domain" description="Fibronectin type-III" evidence="4">
    <location>
        <begin position="317"/>
        <end position="427"/>
    </location>
</feature>
<sequence>MNKTVLFIKQLASLVLAVVSVHSASAQVIISQYYEGTGTNKWIELTNTGNTAINTASPQLKLGIWLVTGSTGKIAFNGAATSTINLTVTIPAYGSVLIGNTGNGTEIPYLTAASAAQTSNTVINFTGNDGIALLNASNTIIDKFGTGINATDSSYVRNTSVTTPTATYTSSQWTSATIATVQAAGTTDPKRLGYQLSTPCTAPANQATSLTFGSPTSTSNTGSFTATTANGYLVVYSTAALSANPTDGTTYTAGNTLGNGTVLSSGASTSLSLSGLTPGTTYYVTVFAYNNLGCSGGITYKTTTPLTGSFATIAAPCVAPVNQATGLTFGSPTSTSNAGSFTASTADGYLVVYSAAPLSANPTDGTPYTVGNTLGNGTVLSSSNATSLSLNGLTPYTTYYITVFAYNNVGCSGGITYKTDTPLTGSFATIAAPCVAPADQPTALSFSGTTSATATGSFTTTAASGYLVAYSTAASLTASPANGTTYTTGATFGNATVVSAGSTNTFAASGLSASTTYYFYVFSYNNTSCSGGPVYKTTAPLTGSATTLEAPLYYYFGNFHSHSEYSDGTGLPSGDFSFGDTANCMDFLGISEHNHLSAGMSLANYALGRSQAAAATTPSFVAMYGMEWGVISGGGHVVVYGVDKLVGWDTNNYDIYVPLSTYTGSTGLFNVINSYSSSNAFATLAHPNNTDYNGIMSTYDSAADDAVVGSAVENGPSTSLDVTYTDPPSSMLYLSFYRNMLARGYHLGPTIDHDNHNVTHGHTATSRTVVLATALNESSVLSAMRAMRFYASEDCGAYVTFKVNNKPLGTIMTAAGAPTITVTTTTSNPVTSLKIYSGIAGSGTNATVLTSTTTGSISFTHTALANLASRYYYIDITESDGKRIVTAPIWYTRNDAARKSSIAAVSEFLAIAQPKKVLLKWATTQETKNQSYTIERSFDNIHFELLTTQAGKGMASASYSATDESYATGMVYYRLTQYDAQGDAIYTDTQKVNRTLESKFQLTVYPNPVGATANIQLENTQGEAINFSVYNLSGQMVYQQTVQSQVGDQEVVLPMNGLASGIYLVKATTDTYAVTSKITKL</sequence>
<organism evidence="6 7">
    <name type="scientific">Flavobacterium paronense</name>
    <dbReference type="NCBI Taxonomy" id="1392775"/>
    <lineage>
        <taxon>Bacteria</taxon>
        <taxon>Pseudomonadati</taxon>
        <taxon>Bacteroidota</taxon>
        <taxon>Flavobacteriia</taxon>
        <taxon>Flavobacteriales</taxon>
        <taxon>Flavobacteriaceae</taxon>
        <taxon>Flavobacterium</taxon>
    </lineage>
</organism>
<feature type="signal peptide" evidence="3">
    <location>
        <begin position="1"/>
        <end position="26"/>
    </location>
</feature>
<keyword evidence="2" id="KW-0677">Repeat</keyword>
<keyword evidence="7" id="KW-1185">Reference proteome</keyword>
<feature type="chain" id="PRO_5045415522" evidence="3">
    <location>
        <begin position="27"/>
        <end position="1081"/>
    </location>
</feature>
<dbReference type="PROSITE" id="PS51841">
    <property type="entry name" value="LTD"/>
    <property type="match status" value="1"/>
</dbReference>
<dbReference type="RefSeq" id="WP_290284383.1">
    <property type="nucleotide sequence ID" value="NZ_JAUFQN010000019.1"/>
</dbReference>
<accession>A0ABV5GCM7</accession>
<name>A0ABV5GCM7_9FLAO</name>
<dbReference type="SUPFAM" id="SSF89550">
    <property type="entry name" value="PHP domain-like"/>
    <property type="match status" value="1"/>
</dbReference>
<dbReference type="InterPro" id="IPR036116">
    <property type="entry name" value="FN3_sf"/>
</dbReference>
<evidence type="ECO:0000259" key="5">
    <source>
        <dbReference type="PROSITE" id="PS51841"/>
    </source>
</evidence>
<evidence type="ECO:0000256" key="3">
    <source>
        <dbReference type="SAM" id="SignalP"/>
    </source>
</evidence>
<feature type="domain" description="Fibronectin type-III" evidence="4">
    <location>
        <begin position="206"/>
        <end position="310"/>
    </location>
</feature>
<dbReference type="InterPro" id="IPR050991">
    <property type="entry name" value="ECM_Regulatory_Proteins"/>
</dbReference>
<dbReference type="Pfam" id="PF00932">
    <property type="entry name" value="LTD"/>
    <property type="match status" value="1"/>
</dbReference>
<gene>
    <name evidence="6" type="ORF">ACFFUU_04585</name>
</gene>
<dbReference type="Gene3D" id="3.20.20.140">
    <property type="entry name" value="Metal-dependent hydrolases"/>
    <property type="match status" value="1"/>
</dbReference>